<feature type="compositionally biased region" description="Basic and acidic residues" evidence="9">
    <location>
        <begin position="481"/>
        <end position="492"/>
    </location>
</feature>
<protein>
    <submittedName>
        <fullName evidence="13">Uncharacterized protein</fullName>
    </submittedName>
</protein>
<dbReference type="EMBL" id="KB908604">
    <property type="protein sequence ID" value="EOA86204.1"/>
    <property type="molecule type" value="Genomic_DNA"/>
</dbReference>
<dbReference type="GO" id="GO:0005524">
    <property type="term" value="F:ATP binding"/>
    <property type="evidence" value="ECO:0007669"/>
    <property type="project" value="UniProtKB-KW"/>
</dbReference>
<dbReference type="SUPFAM" id="SSF90123">
    <property type="entry name" value="ABC transporter transmembrane region"/>
    <property type="match status" value="2"/>
</dbReference>
<evidence type="ECO:0000256" key="5">
    <source>
        <dbReference type="ARBA" id="ARBA00022741"/>
    </source>
</evidence>
<keyword evidence="7 10" id="KW-1133">Transmembrane helix</keyword>
<proteinExistence type="inferred from homology"/>
<dbReference type="PANTHER" id="PTHR43394:SF27">
    <property type="entry name" value="ATP-DEPENDENT TRANSLOCASE ABCB1-LIKE"/>
    <property type="match status" value="1"/>
</dbReference>
<feature type="transmembrane region" description="Helical" evidence="10">
    <location>
        <begin position="136"/>
        <end position="157"/>
    </location>
</feature>
<feature type="transmembrane region" description="Helical" evidence="10">
    <location>
        <begin position="921"/>
        <end position="940"/>
    </location>
</feature>
<evidence type="ECO:0000313" key="13">
    <source>
        <dbReference type="EMBL" id="EOA86204.1"/>
    </source>
</evidence>
<comment type="similarity">
    <text evidence="2">Belongs to the ABC transporter superfamily. ABCB family. Multidrug resistance exporter (TC 3.A.1.201) subfamily.</text>
</comment>
<evidence type="ECO:0000313" key="14">
    <source>
        <dbReference type="Proteomes" id="UP000016935"/>
    </source>
</evidence>
<feature type="transmembrane region" description="Helical" evidence="10">
    <location>
        <begin position="797"/>
        <end position="822"/>
    </location>
</feature>
<dbReference type="Pfam" id="PF00664">
    <property type="entry name" value="ABC_membrane"/>
    <property type="match status" value="2"/>
</dbReference>
<dbReference type="SMART" id="SM00382">
    <property type="entry name" value="AAA"/>
    <property type="match status" value="2"/>
</dbReference>
<feature type="compositionally biased region" description="Basic and acidic residues" evidence="9">
    <location>
        <begin position="500"/>
        <end position="520"/>
    </location>
</feature>
<dbReference type="SUPFAM" id="SSF52540">
    <property type="entry name" value="P-loop containing nucleoside triphosphate hydrolases"/>
    <property type="match status" value="3"/>
</dbReference>
<feature type="transmembrane region" description="Helical" evidence="10">
    <location>
        <begin position="1063"/>
        <end position="1083"/>
    </location>
</feature>
<dbReference type="CDD" id="cd18578">
    <property type="entry name" value="ABC_6TM_Pgp_ABCB1_D2_like"/>
    <property type="match status" value="1"/>
</dbReference>
<feature type="transmembrane region" description="Helical" evidence="10">
    <location>
        <begin position="842"/>
        <end position="875"/>
    </location>
</feature>
<evidence type="ECO:0000256" key="8">
    <source>
        <dbReference type="ARBA" id="ARBA00023136"/>
    </source>
</evidence>
<dbReference type="Pfam" id="PF00005">
    <property type="entry name" value="ABC_tran"/>
    <property type="match status" value="2"/>
</dbReference>
<feature type="transmembrane region" description="Helical" evidence="10">
    <location>
        <begin position="315"/>
        <end position="337"/>
    </location>
</feature>
<evidence type="ECO:0000256" key="7">
    <source>
        <dbReference type="ARBA" id="ARBA00022989"/>
    </source>
</evidence>
<evidence type="ECO:0000256" key="1">
    <source>
        <dbReference type="ARBA" id="ARBA00004141"/>
    </source>
</evidence>
<feature type="transmembrane region" description="Helical" evidence="10">
    <location>
        <begin position="209"/>
        <end position="229"/>
    </location>
</feature>
<evidence type="ECO:0000256" key="2">
    <source>
        <dbReference type="ARBA" id="ARBA00007577"/>
    </source>
</evidence>
<dbReference type="Gene3D" id="3.40.50.300">
    <property type="entry name" value="P-loop containing nucleotide triphosphate hydrolases"/>
    <property type="match status" value="2"/>
</dbReference>
<keyword evidence="14" id="KW-1185">Reference proteome</keyword>
<feature type="region of interest" description="Disordered" evidence="9">
    <location>
        <begin position="1098"/>
        <end position="1125"/>
    </location>
</feature>
<evidence type="ECO:0000256" key="3">
    <source>
        <dbReference type="ARBA" id="ARBA00022448"/>
    </source>
</evidence>
<feature type="transmembrane region" description="Helical" evidence="10">
    <location>
        <begin position="235"/>
        <end position="256"/>
    </location>
</feature>
<keyword evidence="4 10" id="KW-0812">Transmembrane</keyword>
<dbReference type="eggNOG" id="KOG0055">
    <property type="taxonomic scope" value="Eukaryota"/>
</dbReference>
<dbReference type="InterPro" id="IPR027417">
    <property type="entry name" value="P-loop_NTPase"/>
</dbReference>
<feature type="domain" description="ABC transporter" evidence="11">
    <location>
        <begin position="1130"/>
        <end position="1367"/>
    </location>
</feature>
<feature type="transmembrane region" description="Helical" evidence="10">
    <location>
        <begin position="80"/>
        <end position="104"/>
    </location>
</feature>
<dbReference type="PANTHER" id="PTHR43394">
    <property type="entry name" value="ATP-DEPENDENT PERMEASE MDL1, MITOCHONDRIAL"/>
    <property type="match status" value="1"/>
</dbReference>
<dbReference type="InterPro" id="IPR003593">
    <property type="entry name" value="AAA+_ATPase"/>
</dbReference>
<dbReference type="FunFam" id="3.40.50.300:FF:000913">
    <property type="entry name" value="ABC multidrug transporter SitT"/>
    <property type="match status" value="1"/>
</dbReference>
<dbReference type="STRING" id="671987.R0K9Y0"/>
<evidence type="ECO:0000259" key="12">
    <source>
        <dbReference type="PROSITE" id="PS50929"/>
    </source>
</evidence>
<reference evidence="13 14" key="2">
    <citation type="journal article" date="2013" name="PLoS Genet.">
        <title>Comparative genome structure, secondary metabolite, and effector coding capacity across Cochliobolus pathogens.</title>
        <authorList>
            <person name="Condon B.J."/>
            <person name="Leng Y."/>
            <person name="Wu D."/>
            <person name="Bushley K.E."/>
            <person name="Ohm R.A."/>
            <person name="Otillar R."/>
            <person name="Martin J."/>
            <person name="Schackwitz W."/>
            <person name="Grimwood J."/>
            <person name="MohdZainudin N."/>
            <person name="Xue C."/>
            <person name="Wang R."/>
            <person name="Manning V.A."/>
            <person name="Dhillon B."/>
            <person name="Tu Z.J."/>
            <person name="Steffenson B.J."/>
            <person name="Salamov A."/>
            <person name="Sun H."/>
            <person name="Lowry S."/>
            <person name="LaButti K."/>
            <person name="Han J."/>
            <person name="Copeland A."/>
            <person name="Lindquist E."/>
            <person name="Barry K."/>
            <person name="Schmutz J."/>
            <person name="Baker S.E."/>
            <person name="Ciuffetti L.M."/>
            <person name="Grigoriev I.V."/>
            <person name="Zhong S."/>
            <person name="Turgeon B.G."/>
        </authorList>
    </citation>
    <scope>NUCLEOTIDE SEQUENCE [LARGE SCALE GENOMIC DNA]</scope>
    <source>
        <strain evidence="14">28A</strain>
    </source>
</reference>
<gene>
    <name evidence="13" type="ORF">SETTUDRAFT_161420</name>
</gene>
<dbReference type="PROSITE" id="PS50893">
    <property type="entry name" value="ABC_TRANSPORTER_2"/>
    <property type="match status" value="2"/>
</dbReference>
<dbReference type="PROSITE" id="PS50929">
    <property type="entry name" value="ABC_TM1F"/>
    <property type="match status" value="2"/>
</dbReference>
<accession>R0K9Y0</accession>
<evidence type="ECO:0000256" key="10">
    <source>
        <dbReference type="SAM" id="Phobius"/>
    </source>
</evidence>
<keyword evidence="8 10" id="KW-0472">Membrane</keyword>
<reference evidence="13 14" key="1">
    <citation type="journal article" date="2012" name="PLoS Pathog.">
        <title>Diverse lifestyles and strategies of plant pathogenesis encoded in the genomes of eighteen Dothideomycetes fungi.</title>
        <authorList>
            <person name="Ohm R.A."/>
            <person name="Feau N."/>
            <person name="Henrissat B."/>
            <person name="Schoch C.L."/>
            <person name="Horwitz B.A."/>
            <person name="Barry K.W."/>
            <person name="Condon B.J."/>
            <person name="Copeland A.C."/>
            <person name="Dhillon B."/>
            <person name="Glaser F."/>
            <person name="Hesse C.N."/>
            <person name="Kosti I."/>
            <person name="LaButti K."/>
            <person name="Lindquist E.A."/>
            <person name="Lucas S."/>
            <person name="Salamov A.A."/>
            <person name="Bradshaw R.E."/>
            <person name="Ciuffetti L."/>
            <person name="Hamelin R.C."/>
            <person name="Kema G.H.J."/>
            <person name="Lawrence C."/>
            <person name="Scott J.A."/>
            <person name="Spatafora J.W."/>
            <person name="Turgeon B.G."/>
            <person name="de Wit P.J.G.M."/>
            <person name="Zhong S."/>
            <person name="Goodwin S.B."/>
            <person name="Grigoriev I.V."/>
        </authorList>
    </citation>
    <scope>NUCLEOTIDE SEQUENCE [LARGE SCALE GENOMIC DNA]</scope>
    <source>
        <strain evidence="14">28A</strain>
    </source>
</reference>
<feature type="compositionally biased region" description="Low complexity" evidence="9">
    <location>
        <begin position="1098"/>
        <end position="1116"/>
    </location>
</feature>
<dbReference type="OrthoDB" id="6500128at2759"/>
<dbReference type="InterPro" id="IPR017871">
    <property type="entry name" value="ABC_transporter-like_CS"/>
</dbReference>
<dbReference type="Gene3D" id="1.20.1560.10">
    <property type="entry name" value="ABC transporter type 1, transmembrane domain"/>
    <property type="match status" value="1"/>
</dbReference>
<feature type="transmembrane region" description="Helical" evidence="10">
    <location>
        <begin position="349"/>
        <end position="369"/>
    </location>
</feature>
<sequence length="1372" mass="148943">MAMMDKQAQDGPLTTPVTANPSGDRDAVAALSVEKEKVEREGVVQGVEKEGVVPTKAKETSNDGLKNYFRVFSYGTKLDYLLILLCAITSVGSGVAFPLMTVVFGQLVGTFTDYFTPGTSVTSGEFQDEVNNLTLYLVYLFIAKFAFSYISMFTIRISGLRISAALRLAYLRALFQQPVSVIDTISPGKVSTRITTSSNTVQLAISQHLTTVIQALAFIIGAYVVAFIQSPLLTLVASACMPFILIVSGIIIPPFMRIHKASEKYSDEATAVAFEMFSSIRVVVAFGAEAKLARQHEELLVKGAKNLRKAAPLTGLFFAPMMVGQYGTMGIAFWFGIKQYSEGKNTDVGTIVIVLFAVMMAVMNLGRVVSPVVAIAKAATAAADLFSTIDAPVPDVSGLKEPDVTADANITFQNVCFSYPSRPNVQILQGLDVEFEVGKVTAIVGPSGSGKSTIVGLVQRWYDLLGTTASAAPIDNPTDARAAEPKTDEPAKKSGWFKKRSADEAKDNEATKTNDDKSKEEEPDLGPNTCTGSIKIGTTDLKHVDSKWWRSQIGLVQQEPFLFNDTLYNNVAFGLSGTSYEGLPKEDKLALVEAACREAYAEEFIAKLPDGYDTLVGESGIKLSGGQRQRIAIARAIIKQPPILILDEATSAIDVRTERIVQQALDRVSKNRTTIVIAHRLSTIKRAHKIVVLRKGYRVEQGTHDELLGIPAGVYAGLVHAQNIAVEAETETETDELVLRQIKTADSEVVEDKQKMTTTMTSSSSDAPKTEEQEAAYKQRGLLASLGRLLYEQRSHWALFIMASLGILASGAVWPLQAWIFAQVVNVFTLPPDQLVDKGNFWAGMFGVLAGGTFVSYYLMGFACHLMAVAVALQYRQEYLRNLMRKHMAFFDEQPHSPGSLTSRVSADTTQLQQLMATEMGMALIAVVNVAGCIIISFMYGWKLSLVGIFTALPLILAAGYLRMRLEMEFEKSNARVFEHSSQFGAEAVGAFRTVLSLLMHDVIGDRYDALLRRHVREAVSRAKYSTLVFAGSDSIELACMALTFWYGGTLLAAREYSNVDFFVIYQAIISGAVAAGTFFSFAPNMAQATGAANRILSMRPQPSSSSSSKASSSPSTQLDLNPSRNGIGIDFQNVSFTYPTRSTRVLSNLSLSIQPGQFAALVGASGSGKSTVIALLERFYEPSAGRILCNAQDIAGLDAAAYRRHMGLVSQEPTLYQGTIRENIALAVDAASDEDIHEACRHAQIHDFITSLPEGYAQRLGPKGMSLSGGQKQRLSLARALLRQPKLLLLDEATSSLDSESEKLVQEAIERAAGEGGRTVVSVAHRLATIQKADVIFVLGSGKVLEKGDHQALLKKRGVYWQMCQAQALDA</sequence>
<dbReference type="Proteomes" id="UP000016935">
    <property type="component" value="Unassembled WGS sequence"/>
</dbReference>
<dbReference type="InterPro" id="IPR036640">
    <property type="entry name" value="ABC1_TM_sf"/>
</dbReference>
<dbReference type="GeneID" id="19398152"/>
<keyword evidence="5" id="KW-0547">Nucleotide-binding</keyword>
<feature type="transmembrane region" description="Helical" evidence="10">
    <location>
        <begin position="1027"/>
        <end position="1048"/>
    </location>
</feature>
<dbReference type="InterPro" id="IPR011527">
    <property type="entry name" value="ABC1_TM_dom"/>
</dbReference>
<evidence type="ECO:0000256" key="4">
    <source>
        <dbReference type="ARBA" id="ARBA00022692"/>
    </source>
</evidence>
<dbReference type="HOGENOM" id="CLU_000604_17_8_1"/>
<dbReference type="CDD" id="cd18577">
    <property type="entry name" value="ABC_6TM_Pgp_ABCB1_D1_like"/>
    <property type="match status" value="1"/>
</dbReference>
<feature type="region of interest" description="Disordered" evidence="9">
    <location>
        <begin position="473"/>
        <end position="533"/>
    </location>
</feature>
<name>R0K9Y0_EXST2</name>
<dbReference type="PROSITE" id="PS00211">
    <property type="entry name" value="ABC_TRANSPORTER_1"/>
    <property type="match status" value="2"/>
</dbReference>
<feature type="domain" description="ABC transporter" evidence="11">
    <location>
        <begin position="410"/>
        <end position="720"/>
    </location>
</feature>
<dbReference type="GO" id="GO:0090374">
    <property type="term" value="P:oligopeptide export from mitochondrion"/>
    <property type="evidence" value="ECO:0007669"/>
    <property type="project" value="TreeGrafter"/>
</dbReference>
<dbReference type="GO" id="GO:0015421">
    <property type="term" value="F:ABC-type oligopeptide transporter activity"/>
    <property type="evidence" value="ECO:0007669"/>
    <property type="project" value="TreeGrafter"/>
</dbReference>
<keyword evidence="6" id="KW-0067">ATP-binding</keyword>
<dbReference type="GO" id="GO:0016887">
    <property type="term" value="F:ATP hydrolysis activity"/>
    <property type="evidence" value="ECO:0007669"/>
    <property type="project" value="InterPro"/>
</dbReference>
<dbReference type="InterPro" id="IPR003439">
    <property type="entry name" value="ABC_transporter-like_ATP-bd"/>
</dbReference>
<comment type="subcellular location">
    <subcellularLocation>
        <location evidence="1">Membrane</location>
        <topology evidence="1">Multi-pass membrane protein</topology>
    </subcellularLocation>
</comment>
<keyword evidence="3" id="KW-0813">Transport</keyword>
<dbReference type="FunFam" id="1.20.1560.10:FF:000057">
    <property type="entry name" value="ABC multidrug transporter SitT"/>
    <property type="match status" value="1"/>
</dbReference>
<dbReference type="InterPro" id="IPR039421">
    <property type="entry name" value="Type_1_exporter"/>
</dbReference>
<evidence type="ECO:0000259" key="11">
    <source>
        <dbReference type="PROSITE" id="PS50893"/>
    </source>
</evidence>
<feature type="domain" description="ABC transmembrane type-1" evidence="12">
    <location>
        <begin position="84"/>
        <end position="377"/>
    </location>
</feature>
<feature type="compositionally biased region" description="Low complexity" evidence="9">
    <location>
        <begin position="756"/>
        <end position="765"/>
    </location>
</feature>
<evidence type="ECO:0000256" key="9">
    <source>
        <dbReference type="SAM" id="MobiDB-lite"/>
    </source>
</evidence>
<evidence type="ECO:0000256" key="6">
    <source>
        <dbReference type="ARBA" id="ARBA00022840"/>
    </source>
</evidence>
<dbReference type="GO" id="GO:0005743">
    <property type="term" value="C:mitochondrial inner membrane"/>
    <property type="evidence" value="ECO:0007669"/>
    <property type="project" value="TreeGrafter"/>
</dbReference>
<feature type="domain" description="ABC transmembrane type-1" evidence="12">
    <location>
        <begin position="801"/>
        <end position="1088"/>
    </location>
</feature>
<dbReference type="RefSeq" id="XP_008026199.1">
    <property type="nucleotide sequence ID" value="XM_008028008.1"/>
</dbReference>
<feature type="region of interest" description="Disordered" evidence="9">
    <location>
        <begin position="751"/>
        <end position="771"/>
    </location>
</feature>
<organism evidence="13 14">
    <name type="scientific">Exserohilum turcicum (strain 28A)</name>
    <name type="common">Northern leaf blight fungus</name>
    <name type="synonym">Setosphaeria turcica</name>
    <dbReference type="NCBI Taxonomy" id="671987"/>
    <lineage>
        <taxon>Eukaryota</taxon>
        <taxon>Fungi</taxon>
        <taxon>Dikarya</taxon>
        <taxon>Ascomycota</taxon>
        <taxon>Pezizomycotina</taxon>
        <taxon>Dothideomycetes</taxon>
        <taxon>Pleosporomycetidae</taxon>
        <taxon>Pleosporales</taxon>
        <taxon>Pleosporineae</taxon>
        <taxon>Pleosporaceae</taxon>
        <taxon>Exserohilum</taxon>
    </lineage>
</organism>
<feature type="region of interest" description="Disordered" evidence="9">
    <location>
        <begin position="1"/>
        <end position="25"/>
    </location>
</feature>
<feature type="transmembrane region" description="Helical" evidence="10">
    <location>
        <begin position="946"/>
        <end position="964"/>
    </location>
</feature>